<organism evidence="1">
    <name type="scientific">Melanaphis sacchari</name>
    <dbReference type="NCBI Taxonomy" id="742174"/>
    <lineage>
        <taxon>Eukaryota</taxon>
        <taxon>Metazoa</taxon>
        <taxon>Ecdysozoa</taxon>
        <taxon>Arthropoda</taxon>
        <taxon>Hexapoda</taxon>
        <taxon>Insecta</taxon>
        <taxon>Pterygota</taxon>
        <taxon>Neoptera</taxon>
        <taxon>Paraneoptera</taxon>
        <taxon>Hemiptera</taxon>
        <taxon>Sternorrhyncha</taxon>
        <taxon>Aphidomorpha</taxon>
        <taxon>Aphidoidea</taxon>
        <taxon>Aphididae</taxon>
        <taxon>Aphidini</taxon>
        <taxon>Melanaphis</taxon>
    </lineage>
</organism>
<dbReference type="PANTHER" id="PTHR13447">
    <property type="entry name" value="MITOCHONDRIAL 28S RIBOSOMAL PROTEIN S28"/>
    <property type="match status" value="1"/>
</dbReference>
<sequence length="172" mass="19753">MASACRIFCRNINNIPLSKIISTKLRVSSKEFLIQRHSHSDQKDNTGTYKHSAFAEFYEKTKENKQVIEEDQDFEMLLRNSNFINLGDPEGKQVIGTIFHIVDNDLYIDFGWKFHCVCTRPVKNADSFVRGSQVKLRIKSLELATRFLGSEKDLTLLEADAALLGLHKPIKY</sequence>
<proteinExistence type="predicted"/>
<dbReference type="AlphaFoldDB" id="A0A2H8TP17"/>
<reference evidence="1" key="1">
    <citation type="submission" date="2017-10" db="EMBL/GenBank/DDBJ databases">
        <title>Transcriptome Assembly of Sugarcane Aphid Adults.</title>
        <authorList>
            <person name="Scully E.D."/>
            <person name="Palmer N.A."/>
            <person name="Geib S.M."/>
            <person name="Sarath G."/>
            <person name="Sattler S.E."/>
        </authorList>
    </citation>
    <scope>NUCLEOTIDE SEQUENCE</scope>
    <source>
        <tissue evidence="1">Whole body</tissue>
    </source>
</reference>
<dbReference type="Pfam" id="PF10246">
    <property type="entry name" value="MRP-S35"/>
    <property type="match status" value="1"/>
</dbReference>
<dbReference type="EMBL" id="GFXV01004139">
    <property type="protein sequence ID" value="MBW15944.1"/>
    <property type="molecule type" value="Transcribed_RNA"/>
</dbReference>
<keyword evidence="1" id="KW-0689">Ribosomal protein</keyword>
<protein>
    <submittedName>
        <fullName evidence="1">28S ribosomal protein S28, mitochondrial</fullName>
    </submittedName>
</protein>
<evidence type="ECO:0000313" key="1">
    <source>
        <dbReference type="EMBL" id="MBW15944.1"/>
    </source>
</evidence>
<dbReference type="GO" id="GO:0005763">
    <property type="term" value="C:mitochondrial small ribosomal subunit"/>
    <property type="evidence" value="ECO:0007669"/>
    <property type="project" value="TreeGrafter"/>
</dbReference>
<accession>A0A2H8TP17</accession>
<dbReference type="OrthoDB" id="6020229at2759"/>
<name>A0A2H8TP17_9HEMI</name>
<keyword evidence="1" id="KW-0687">Ribonucleoprotein</keyword>
<dbReference type="InterPro" id="IPR019375">
    <property type="entry name" value="Ribosomal_bS1m"/>
</dbReference>
<dbReference type="PANTHER" id="PTHR13447:SF2">
    <property type="entry name" value="SMALL RIBOSOMAL SUBUNIT PROTEIN BS1M"/>
    <property type="match status" value="1"/>
</dbReference>
<gene>
    <name evidence="1" type="primary">Mrps28</name>
</gene>